<dbReference type="InterPro" id="IPR015854">
    <property type="entry name" value="ABC_transpr_LolD-like"/>
</dbReference>
<keyword evidence="2" id="KW-0547">Nucleotide-binding</keyword>
<keyword evidence="1" id="KW-0813">Transport</keyword>
<dbReference type="PROSITE" id="PS00211">
    <property type="entry name" value="ABC_TRANSPORTER_1"/>
    <property type="match status" value="1"/>
</dbReference>
<evidence type="ECO:0000256" key="2">
    <source>
        <dbReference type="ARBA" id="ARBA00022741"/>
    </source>
</evidence>
<dbReference type="GO" id="GO:0005524">
    <property type="term" value="F:ATP binding"/>
    <property type="evidence" value="ECO:0007669"/>
    <property type="project" value="UniProtKB-KW"/>
</dbReference>
<accession>A0A3B1DG68</accession>
<dbReference type="EMBL" id="UOGL01000143">
    <property type="protein sequence ID" value="VAX37861.1"/>
    <property type="molecule type" value="Genomic_DNA"/>
</dbReference>
<proteinExistence type="predicted"/>
<dbReference type="InterPro" id="IPR003439">
    <property type="entry name" value="ABC_transporter-like_ATP-bd"/>
</dbReference>
<dbReference type="AlphaFoldDB" id="A0A3B1DG68"/>
<dbReference type="Gene3D" id="3.40.50.300">
    <property type="entry name" value="P-loop containing nucleotide triphosphate hydrolases"/>
    <property type="match status" value="1"/>
</dbReference>
<dbReference type="InterPro" id="IPR027417">
    <property type="entry name" value="P-loop_NTPase"/>
</dbReference>
<feature type="domain" description="ABC transporter" evidence="4">
    <location>
        <begin position="5"/>
        <end position="227"/>
    </location>
</feature>
<evidence type="ECO:0000256" key="3">
    <source>
        <dbReference type="ARBA" id="ARBA00022840"/>
    </source>
</evidence>
<gene>
    <name evidence="5" type="ORF">MNBD_PLANCTO02-2461</name>
</gene>
<evidence type="ECO:0000259" key="4">
    <source>
        <dbReference type="PROSITE" id="PS50893"/>
    </source>
</evidence>
<dbReference type="PROSITE" id="PS50893">
    <property type="entry name" value="ABC_TRANSPORTER_2"/>
    <property type="match status" value="1"/>
</dbReference>
<dbReference type="SMART" id="SM00382">
    <property type="entry name" value="AAA"/>
    <property type="match status" value="1"/>
</dbReference>
<name>A0A3B1DG68_9ZZZZ</name>
<dbReference type="GO" id="GO:0022857">
    <property type="term" value="F:transmembrane transporter activity"/>
    <property type="evidence" value="ECO:0007669"/>
    <property type="project" value="TreeGrafter"/>
</dbReference>
<dbReference type="GO" id="GO:0098796">
    <property type="term" value="C:membrane protein complex"/>
    <property type="evidence" value="ECO:0007669"/>
    <property type="project" value="UniProtKB-ARBA"/>
</dbReference>
<dbReference type="SUPFAM" id="SSF52540">
    <property type="entry name" value="P-loop containing nucleoside triphosphate hydrolases"/>
    <property type="match status" value="1"/>
</dbReference>
<reference evidence="5" key="1">
    <citation type="submission" date="2018-06" db="EMBL/GenBank/DDBJ databases">
        <authorList>
            <person name="Zhirakovskaya E."/>
        </authorList>
    </citation>
    <scope>NUCLEOTIDE SEQUENCE</scope>
</reference>
<evidence type="ECO:0000313" key="5">
    <source>
        <dbReference type="EMBL" id="VAX37861.1"/>
    </source>
</evidence>
<organism evidence="5">
    <name type="scientific">hydrothermal vent metagenome</name>
    <dbReference type="NCBI Taxonomy" id="652676"/>
    <lineage>
        <taxon>unclassified sequences</taxon>
        <taxon>metagenomes</taxon>
        <taxon>ecological metagenomes</taxon>
    </lineage>
</organism>
<dbReference type="FunFam" id="3.40.50.300:FF:000032">
    <property type="entry name" value="Export ABC transporter ATP-binding protein"/>
    <property type="match status" value="1"/>
</dbReference>
<protein>
    <submittedName>
        <fullName evidence="5">ABC-type antimicrobial peptide transport system, ATPase component</fullName>
    </submittedName>
</protein>
<dbReference type="Pfam" id="PF00005">
    <property type="entry name" value="ABC_tran"/>
    <property type="match status" value="1"/>
</dbReference>
<dbReference type="InterPro" id="IPR003593">
    <property type="entry name" value="AAA+_ATPase"/>
</dbReference>
<dbReference type="InterPro" id="IPR017871">
    <property type="entry name" value="ABC_transporter-like_CS"/>
</dbReference>
<feature type="non-terminal residue" evidence="5">
    <location>
        <position position="227"/>
    </location>
</feature>
<dbReference type="PANTHER" id="PTHR24220:SF86">
    <property type="entry name" value="ABC TRANSPORTER ABCH.1"/>
    <property type="match status" value="1"/>
</dbReference>
<evidence type="ECO:0000256" key="1">
    <source>
        <dbReference type="ARBA" id="ARBA00022448"/>
    </source>
</evidence>
<dbReference type="PANTHER" id="PTHR24220">
    <property type="entry name" value="IMPORT ATP-BINDING PROTEIN"/>
    <property type="match status" value="1"/>
</dbReference>
<dbReference type="InterPro" id="IPR017911">
    <property type="entry name" value="MacB-like_ATP-bd"/>
</dbReference>
<dbReference type="GO" id="GO:0016887">
    <property type="term" value="F:ATP hydrolysis activity"/>
    <property type="evidence" value="ECO:0007669"/>
    <property type="project" value="InterPro"/>
</dbReference>
<keyword evidence="3" id="KW-0067">ATP-binding</keyword>
<sequence>MQYAARVINLEKFYDLGSVVVKALRGVSLDIPVGDFVAIMGSSGSGKSTLLNLLGALDRPTGGQYILGGHDVATLSDDDLSHIRNQMIGFIFQSYNLIAQYTVLENIEVPFHYRPGYPSISRKDHKRCLYLANLVGLNDRLDHRPYQLSGGQQQRVAIARALVNNPEIILADEPTGNLDSKTGEEIMQLMEKLNREGRTIIMVTHEDDVAERAKRQIHMKDGLIAGE</sequence>
<dbReference type="GO" id="GO:0005886">
    <property type="term" value="C:plasma membrane"/>
    <property type="evidence" value="ECO:0007669"/>
    <property type="project" value="TreeGrafter"/>
</dbReference>
<dbReference type="CDD" id="cd03255">
    <property type="entry name" value="ABC_MJ0796_LolCDE_FtsE"/>
    <property type="match status" value="1"/>
</dbReference>